<evidence type="ECO:0000256" key="6">
    <source>
        <dbReference type="ARBA" id="ARBA00022692"/>
    </source>
</evidence>
<dbReference type="OrthoDB" id="9805682at2"/>
<dbReference type="Proteomes" id="UP000014227">
    <property type="component" value="Chromosome I"/>
</dbReference>
<evidence type="ECO:0000256" key="9">
    <source>
        <dbReference type="RuleBase" id="RU003923"/>
    </source>
</evidence>
<dbReference type="EMBL" id="HF951689">
    <property type="protein sequence ID" value="CCW35008.1"/>
    <property type="molecule type" value="Genomic_DNA"/>
</dbReference>
<dbReference type="FunFam" id="1.20.81.30:FF:000001">
    <property type="entry name" value="Type II secretion system protein F"/>
    <property type="match status" value="2"/>
</dbReference>
<dbReference type="eggNOG" id="COG1459">
    <property type="taxonomic scope" value="Bacteria"/>
</dbReference>
<keyword evidence="8 10" id="KW-0472">Membrane</keyword>
<keyword evidence="3 9" id="KW-0813">Transport</keyword>
<evidence type="ECO:0000256" key="4">
    <source>
        <dbReference type="ARBA" id="ARBA00022475"/>
    </source>
</evidence>
<dbReference type="PANTHER" id="PTHR30012">
    <property type="entry name" value="GENERAL SECRETION PATHWAY PROTEIN"/>
    <property type="match status" value="1"/>
</dbReference>
<evidence type="ECO:0000259" key="11">
    <source>
        <dbReference type="Pfam" id="PF00482"/>
    </source>
</evidence>
<evidence type="ECO:0000256" key="10">
    <source>
        <dbReference type="SAM" id="Phobius"/>
    </source>
</evidence>
<organism evidence="12 13">
    <name type="scientific">Chthonomonas calidirosea (strain DSM 23976 / ICMP 18418 / T49)</name>
    <dbReference type="NCBI Taxonomy" id="1303518"/>
    <lineage>
        <taxon>Bacteria</taxon>
        <taxon>Bacillati</taxon>
        <taxon>Armatimonadota</taxon>
        <taxon>Chthonomonadia</taxon>
        <taxon>Chthonomonadales</taxon>
        <taxon>Chthonomonadaceae</taxon>
        <taxon>Chthonomonas</taxon>
    </lineage>
</organism>
<evidence type="ECO:0000256" key="7">
    <source>
        <dbReference type="ARBA" id="ARBA00022989"/>
    </source>
</evidence>
<sequence length="410" mass="45392">MPIFQYTVSDATGNVRTGTSEAESEEILTRRLQEQGFRVTTIKKTGKTKGTTSGTGFGRVKLRDVAIFCRQFSTMIDAGVSLVRTLDVLGEQTQNPKLRRIIKEVQVEVEGGSTLSKAMSKYPAVFNNLFIGLIRAGEVGGVLEESLQRLAHFLEKDMELRRKVKSALTYPTIVVIVAVLIVLGLTTFIVPKFIDLFKDLGVKELPWMTQVLVDFSNFLKSKWYIGLLIIFLVWFSIKMLGRTRPGRRFIDRFKISWIPVFSKLIHKVTLARFARTLSTLLSAGVPILQAMETVAGAVGNVIVSDAIMAARARIREGERIKDPLEKSRLFPPMVVHMISIGEESGSLDHMLTKVADFYEGEVDAQLQSLTAAIEPIMIVFLGFCVGFIVIALFMPLIQVVSNLSGGGGGE</sequence>
<keyword evidence="7 10" id="KW-1133">Transmembrane helix</keyword>
<dbReference type="InterPro" id="IPR003004">
    <property type="entry name" value="GspF/PilC"/>
</dbReference>
<comment type="subcellular location">
    <subcellularLocation>
        <location evidence="1">Cell inner membrane</location>
        <topology evidence="1">Multi-pass membrane protein</topology>
    </subcellularLocation>
    <subcellularLocation>
        <location evidence="9">Cell membrane</location>
        <topology evidence="9">Multi-pass membrane protein</topology>
    </subcellularLocation>
</comment>
<dbReference type="GO" id="GO:0009306">
    <property type="term" value="P:protein secretion"/>
    <property type="evidence" value="ECO:0007669"/>
    <property type="project" value="InterPro"/>
</dbReference>
<dbReference type="HOGENOM" id="CLU_035032_2_1_0"/>
<dbReference type="InterPro" id="IPR001992">
    <property type="entry name" value="T2SS_GspF/T4SS_PilC_CS"/>
</dbReference>
<dbReference type="InParanoid" id="S0EYL6"/>
<protein>
    <submittedName>
        <fullName evidence="12">Type II secretory pathway, component PulF</fullName>
    </submittedName>
</protein>
<reference evidence="13" key="1">
    <citation type="submission" date="2013-03" db="EMBL/GenBank/DDBJ databases">
        <title>Genome sequence of Chthonomonas calidirosea, the first sequenced genome from the Armatimonadetes phylum (formally candidate division OP10).</title>
        <authorList>
            <person name="Lee K.C.Y."/>
            <person name="Morgan X.C."/>
            <person name="Dunfield P.F."/>
            <person name="Tamas I."/>
            <person name="Houghton K.M."/>
            <person name="Vyssotski M."/>
            <person name="Ryan J.L.J."/>
            <person name="Lagutin K."/>
            <person name="McDonald I.R."/>
            <person name="Stott M.B."/>
        </authorList>
    </citation>
    <scope>NUCLEOTIDE SEQUENCE [LARGE SCALE GENOMIC DNA]</scope>
    <source>
        <strain evidence="13">DSM 23976 / ICMP 18418 / T49</strain>
    </source>
</reference>
<feature type="domain" description="Type II secretion system protein GspF" evidence="11">
    <location>
        <begin position="273"/>
        <end position="395"/>
    </location>
</feature>
<dbReference type="PRINTS" id="PR00812">
    <property type="entry name" value="BCTERIALGSPF"/>
</dbReference>
<name>S0EYL6_CHTCT</name>
<dbReference type="Pfam" id="PF00482">
    <property type="entry name" value="T2SSF"/>
    <property type="match status" value="2"/>
</dbReference>
<evidence type="ECO:0000256" key="3">
    <source>
        <dbReference type="ARBA" id="ARBA00022448"/>
    </source>
</evidence>
<feature type="transmembrane region" description="Helical" evidence="10">
    <location>
        <begin position="168"/>
        <end position="190"/>
    </location>
</feature>
<feature type="domain" description="Type II secretion system protein GspF" evidence="11">
    <location>
        <begin position="68"/>
        <end position="191"/>
    </location>
</feature>
<evidence type="ECO:0000256" key="5">
    <source>
        <dbReference type="ARBA" id="ARBA00022519"/>
    </source>
</evidence>
<dbReference type="PROSITE" id="PS00874">
    <property type="entry name" value="T2SP_F"/>
    <property type="match status" value="1"/>
</dbReference>
<comment type="similarity">
    <text evidence="2 9">Belongs to the GSP F family.</text>
</comment>
<evidence type="ECO:0000313" key="13">
    <source>
        <dbReference type="Proteomes" id="UP000014227"/>
    </source>
</evidence>
<keyword evidence="13" id="KW-1185">Reference proteome</keyword>
<dbReference type="PANTHER" id="PTHR30012:SF0">
    <property type="entry name" value="TYPE II SECRETION SYSTEM PROTEIN F-RELATED"/>
    <property type="match status" value="1"/>
</dbReference>
<dbReference type="GO" id="GO:0005886">
    <property type="term" value="C:plasma membrane"/>
    <property type="evidence" value="ECO:0007669"/>
    <property type="project" value="UniProtKB-SubCell"/>
</dbReference>
<evidence type="ECO:0000256" key="2">
    <source>
        <dbReference type="ARBA" id="ARBA00005745"/>
    </source>
</evidence>
<keyword evidence="4" id="KW-1003">Cell membrane</keyword>
<feature type="transmembrane region" description="Helical" evidence="10">
    <location>
        <begin position="223"/>
        <end position="241"/>
    </location>
</feature>
<evidence type="ECO:0000313" key="12">
    <source>
        <dbReference type="EMBL" id="CCW35008.1"/>
    </source>
</evidence>
<keyword evidence="5" id="KW-0997">Cell inner membrane</keyword>
<keyword evidence="6 9" id="KW-0812">Transmembrane</keyword>
<gene>
    <name evidence="12" type="ORF">CCALI_01189</name>
</gene>
<dbReference type="InterPro" id="IPR042094">
    <property type="entry name" value="T2SS_GspF_sf"/>
</dbReference>
<dbReference type="PATRIC" id="fig|1303518.3.peg.1211"/>
<feature type="transmembrane region" description="Helical" evidence="10">
    <location>
        <begin position="376"/>
        <end position="397"/>
    </location>
</feature>
<evidence type="ECO:0000256" key="1">
    <source>
        <dbReference type="ARBA" id="ARBA00004429"/>
    </source>
</evidence>
<evidence type="ECO:0000256" key="8">
    <source>
        <dbReference type="ARBA" id="ARBA00023136"/>
    </source>
</evidence>
<dbReference type="RefSeq" id="WP_016482553.1">
    <property type="nucleotide sequence ID" value="NC_021487.1"/>
</dbReference>
<accession>S0EYL6</accession>
<dbReference type="KEGG" id="ccz:CCALI_01189"/>
<dbReference type="STRING" id="454171.CP488_02908"/>
<proteinExistence type="inferred from homology"/>
<dbReference type="InterPro" id="IPR018076">
    <property type="entry name" value="T2SS_GspF_dom"/>
</dbReference>
<dbReference type="AlphaFoldDB" id="S0EYL6"/>
<dbReference type="Gene3D" id="1.20.81.30">
    <property type="entry name" value="Type II secretion system (T2SS), domain F"/>
    <property type="match status" value="2"/>
</dbReference>